<gene>
    <name evidence="2" type="ORF">A3C59_04750</name>
</gene>
<evidence type="ECO:0000256" key="1">
    <source>
        <dbReference type="SAM" id="Phobius"/>
    </source>
</evidence>
<dbReference type="EMBL" id="MFCV01000048">
    <property type="protein sequence ID" value="OGE30259.1"/>
    <property type="molecule type" value="Genomic_DNA"/>
</dbReference>
<evidence type="ECO:0000313" key="2">
    <source>
        <dbReference type="EMBL" id="OGE30259.1"/>
    </source>
</evidence>
<dbReference type="AlphaFoldDB" id="A0A1F5JNU0"/>
<proteinExistence type="predicted"/>
<comment type="caution">
    <text evidence="2">The sequence shown here is derived from an EMBL/GenBank/DDBJ whole genome shotgun (WGS) entry which is preliminary data.</text>
</comment>
<keyword evidence="1" id="KW-0812">Transmembrane</keyword>
<sequence>MNKIFKTFAVILLIYMLWPGSKGISDFKPLPDSAKSTLSGDTVQIPNVSAYFSYQFRNFVIPFYYKNFQEASHFPFPPLKLNHPPEYSWTVIKKPTDTTYLEEFIYPLRDSLYINGFENHHPDGSKVFYGSPELREDGKLWYTKTTLRLYTSNILVRILVWFGIVFSFIYISKLGRSILKE</sequence>
<dbReference type="STRING" id="1797768.A3C59_04750"/>
<organism evidence="2 3">
    <name type="scientific">Candidatus Daviesbacteria bacterium RIFCSPHIGHO2_02_FULL_36_13</name>
    <dbReference type="NCBI Taxonomy" id="1797768"/>
    <lineage>
        <taxon>Bacteria</taxon>
        <taxon>Candidatus Daviesiibacteriota</taxon>
    </lineage>
</organism>
<keyword evidence="1" id="KW-0472">Membrane</keyword>
<reference evidence="2 3" key="1">
    <citation type="journal article" date="2016" name="Nat. Commun.">
        <title>Thousands of microbial genomes shed light on interconnected biogeochemical processes in an aquifer system.</title>
        <authorList>
            <person name="Anantharaman K."/>
            <person name="Brown C.T."/>
            <person name="Hug L.A."/>
            <person name="Sharon I."/>
            <person name="Castelle C.J."/>
            <person name="Probst A.J."/>
            <person name="Thomas B.C."/>
            <person name="Singh A."/>
            <person name="Wilkins M.J."/>
            <person name="Karaoz U."/>
            <person name="Brodie E.L."/>
            <person name="Williams K.H."/>
            <person name="Hubbard S.S."/>
            <person name="Banfield J.F."/>
        </authorList>
    </citation>
    <scope>NUCLEOTIDE SEQUENCE [LARGE SCALE GENOMIC DNA]</scope>
</reference>
<protein>
    <submittedName>
        <fullName evidence="2">Uncharacterized protein</fullName>
    </submittedName>
</protein>
<name>A0A1F5JNU0_9BACT</name>
<evidence type="ECO:0000313" key="3">
    <source>
        <dbReference type="Proteomes" id="UP000176902"/>
    </source>
</evidence>
<keyword evidence="1" id="KW-1133">Transmembrane helix</keyword>
<accession>A0A1F5JNU0</accession>
<dbReference type="Proteomes" id="UP000176902">
    <property type="component" value="Unassembled WGS sequence"/>
</dbReference>
<feature type="transmembrane region" description="Helical" evidence="1">
    <location>
        <begin position="154"/>
        <end position="171"/>
    </location>
</feature>